<dbReference type="InterPro" id="IPR036291">
    <property type="entry name" value="NAD(P)-bd_dom_sf"/>
</dbReference>
<dbReference type="STRING" id="1117702.AQZ52_11385"/>
<evidence type="ECO:0000256" key="6">
    <source>
        <dbReference type="ARBA" id="ARBA00022990"/>
    </source>
</evidence>
<dbReference type="Pfam" id="PF00107">
    <property type="entry name" value="ADH_zinc_N"/>
    <property type="match status" value="1"/>
</dbReference>
<evidence type="ECO:0000256" key="1">
    <source>
        <dbReference type="ARBA" id="ARBA00004496"/>
    </source>
</evidence>
<dbReference type="InterPro" id="IPR051603">
    <property type="entry name" value="Zinc-ADH_QOR/CCCR"/>
</dbReference>
<accession>A0A117UUV6</accession>
<dbReference type="GO" id="GO:0003723">
    <property type="term" value="F:RNA binding"/>
    <property type="evidence" value="ECO:0007669"/>
    <property type="project" value="UniProtKB-KW"/>
</dbReference>
<evidence type="ECO:0000313" key="9">
    <source>
        <dbReference type="Proteomes" id="UP000058012"/>
    </source>
</evidence>
<dbReference type="GO" id="GO:0016491">
    <property type="term" value="F:oxidoreductase activity"/>
    <property type="evidence" value="ECO:0007669"/>
    <property type="project" value="InterPro"/>
</dbReference>
<dbReference type="InterPro" id="IPR013154">
    <property type="entry name" value="ADH-like_N"/>
</dbReference>
<organism evidence="8 9">
    <name type="scientific">Novosphingobium fuchskuhlense</name>
    <dbReference type="NCBI Taxonomy" id="1117702"/>
    <lineage>
        <taxon>Bacteria</taxon>
        <taxon>Pseudomonadati</taxon>
        <taxon>Pseudomonadota</taxon>
        <taxon>Alphaproteobacteria</taxon>
        <taxon>Sphingomonadales</taxon>
        <taxon>Sphingomonadaceae</taxon>
        <taxon>Novosphingobium</taxon>
    </lineage>
</organism>
<dbReference type="GO" id="GO:0005737">
    <property type="term" value="C:cytoplasm"/>
    <property type="evidence" value="ECO:0007669"/>
    <property type="project" value="UniProtKB-SubCell"/>
</dbReference>
<keyword evidence="6" id="KW-0007">Acetylation</keyword>
<comment type="subunit">
    <text evidence="2">Homotetramer.</text>
</comment>
<keyword evidence="5" id="KW-0694">RNA-binding</keyword>
<dbReference type="CDD" id="cd08274">
    <property type="entry name" value="MDR9"/>
    <property type="match status" value="1"/>
</dbReference>
<evidence type="ECO:0000256" key="3">
    <source>
        <dbReference type="ARBA" id="ARBA00022490"/>
    </source>
</evidence>
<sequence length="357" mass="37157">MDLVPATMEAVLLTGNGGFDCLSHRTDVPVTKPGPGEVLIRVGAAGVNNTDINTRTAWYSKAVTVATEAGGGDGFAEAKTEDSGWTGALPQFPRIQGADAAGRIVAVGEGVAAARIGERVLVEPVFRGAGPFEAVYFGSEVDGAFAQYARMPSAHAHRIETPLSDIELASFPCAYSAAENMLTRTALAAGERVLITGASGGVGSAAVQLARRRGAEVTALASPEKAEGVRALGAAHVAPRDARFESESFDVVIDVAGGAGFPALLDALKRGGRYGVAGAISGPIAELDLRTLYLKDLTLYGCTILEPQVFPNLVGYIERGEIRPVVAATWPLTHIVEAQRAFLTKQHVGKIVLIPGE</sequence>
<dbReference type="Pfam" id="PF08240">
    <property type="entry name" value="ADH_N"/>
    <property type="match status" value="1"/>
</dbReference>
<dbReference type="GO" id="GO:0008270">
    <property type="term" value="F:zinc ion binding"/>
    <property type="evidence" value="ECO:0007669"/>
    <property type="project" value="InterPro"/>
</dbReference>
<evidence type="ECO:0000256" key="5">
    <source>
        <dbReference type="ARBA" id="ARBA00022884"/>
    </source>
</evidence>
<comment type="caution">
    <text evidence="8">The sequence shown here is derived from an EMBL/GenBank/DDBJ whole genome shotgun (WGS) entry which is preliminary data.</text>
</comment>
<keyword evidence="3" id="KW-0963">Cytoplasm</keyword>
<dbReference type="AlphaFoldDB" id="A0A117UUV6"/>
<keyword evidence="4" id="KW-0521">NADP</keyword>
<dbReference type="PANTHER" id="PTHR44154">
    <property type="entry name" value="QUINONE OXIDOREDUCTASE"/>
    <property type="match status" value="1"/>
</dbReference>
<keyword evidence="9" id="KW-1185">Reference proteome</keyword>
<dbReference type="RefSeq" id="WP_067910641.1">
    <property type="nucleotide sequence ID" value="NZ_KQ954245.1"/>
</dbReference>
<dbReference type="InterPro" id="IPR020843">
    <property type="entry name" value="ER"/>
</dbReference>
<gene>
    <name evidence="8" type="ORF">AQZ52_11385</name>
</gene>
<evidence type="ECO:0000313" key="8">
    <source>
        <dbReference type="EMBL" id="KUR71258.1"/>
    </source>
</evidence>
<dbReference type="PROSITE" id="PS01162">
    <property type="entry name" value="QOR_ZETA_CRYSTAL"/>
    <property type="match status" value="1"/>
</dbReference>
<comment type="subcellular location">
    <subcellularLocation>
        <location evidence="1">Cytoplasm</location>
    </subcellularLocation>
</comment>
<dbReference type="EMBL" id="LLZS01000007">
    <property type="protein sequence ID" value="KUR71258.1"/>
    <property type="molecule type" value="Genomic_DNA"/>
</dbReference>
<dbReference type="InterPro" id="IPR013149">
    <property type="entry name" value="ADH-like_C"/>
</dbReference>
<dbReference type="Gene3D" id="3.40.50.720">
    <property type="entry name" value="NAD(P)-binding Rossmann-like Domain"/>
    <property type="match status" value="1"/>
</dbReference>
<evidence type="ECO:0000256" key="4">
    <source>
        <dbReference type="ARBA" id="ARBA00022857"/>
    </source>
</evidence>
<dbReference type="OrthoDB" id="9792321at2"/>
<dbReference type="InterPro" id="IPR011032">
    <property type="entry name" value="GroES-like_sf"/>
</dbReference>
<name>A0A117UUV6_9SPHN</name>
<reference evidence="8 9" key="1">
    <citation type="submission" date="2015-10" db="EMBL/GenBank/DDBJ databases">
        <title>Draft genome sequence of Novosphingobium fuchskuhlense DSM 25065 isolated from a surface water sample of the southwest basin of Lake Grosse Fuchskuhle.</title>
        <authorList>
            <person name="Ruckert C."/>
            <person name="Winkler A."/>
            <person name="Glaeser J."/>
            <person name="Grossart H.-P."/>
            <person name="Kalinowski J."/>
            <person name="Glaeser S."/>
        </authorList>
    </citation>
    <scope>NUCLEOTIDE SEQUENCE [LARGE SCALE GENOMIC DNA]</scope>
    <source>
        <strain evidence="8 9">FNE08-7</strain>
    </source>
</reference>
<dbReference type="InterPro" id="IPR002364">
    <property type="entry name" value="Quin_OxRdtase/zeta-crystal_CS"/>
</dbReference>
<evidence type="ECO:0000256" key="2">
    <source>
        <dbReference type="ARBA" id="ARBA00011881"/>
    </source>
</evidence>
<dbReference type="Proteomes" id="UP000058012">
    <property type="component" value="Unassembled WGS sequence"/>
</dbReference>
<dbReference type="SUPFAM" id="SSF51735">
    <property type="entry name" value="NAD(P)-binding Rossmann-fold domains"/>
    <property type="match status" value="1"/>
</dbReference>
<evidence type="ECO:0000259" key="7">
    <source>
        <dbReference type="SMART" id="SM00829"/>
    </source>
</evidence>
<dbReference type="SMART" id="SM00829">
    <property type="entry name" value="PKS_ER"/>
    <property type="match status" value="1"/>
</dbReference>
<dbReference type="PANTHER" id="PTHR44154:SF1">
    <property type="entry name" value="QUINONE OXIDOREDUCTASE"/>
    <property type="match status" value="1"/>
</dbReference>
<dbReference type="Gene3D" id="3.90.180.10">
    <property type="entry name" value="Medium-chain alcohol dehydrogenases, catalytic domain"/>
    <property type="match status" value="1"/>
</dbReference>
<protein>
    <submittedName>
        <fullName evidence="8">Alcohol dehydrogenase</fullName>
    </submittedName>
</protein>
<proteinExistence type="predicted"/>
<dbReference type="SUPFAM" id="SSF50129">
    <property type="entry name" value="GroES-like"/>
    <property type="match status" value="1"/>
</dbReference>
<feature type="domain" description="Enoyl reductase (ER)" evidence="7">
    <location>
        <begin position="17"/>
        <end position="353"/>
    </location>
</feature>